<dbReference type="OrthoDB" id="368799at2"/>
<dbReference type="Gene3D" id="1.10.10.10">
    <property type="entry name" value="Winged helix-like DNA-binding domain superfamily/Winged helix DNA-binding domain"/>
    <property type="match status" value="1"/>
</dbReference>
<evidence type="ECO:0000256" key="4">
    <source>
        <dbReference type="ARBA" id="ARBA00023125"/>
    </source>
</evidence>
<dbReference type="SMART" id="SM00448">
    <property type="entry name" value="REC"/>
    <property type="match status" value="1"/>
</dbReference>
<dbReference type="InterPro" id="IPR011006">
    <property type="entry name" value="CheY-like_superfamily"/>
</dbReference>
<dbReference type="InterPro" id="IPR039420">
    <property type="entry name" value="WalR-like"/>
</dbReference>
<dbReference type="Proteomes" id="UP000008139">
    <property type="component" value="Chromosome"/>
</dbReference>
<evidence type="ECO:0000256" key="6">
    <source>
        <dbReference type="PROSITE-ProRule" id="PRU00169"/>
    </source>
</evidence>
<reference evidence="10 11" key="1">
    <citation type="journal article" date="2011" name="Stand. Genomic Sci.">
        <title>Complete genome sequence of the thermophilic sulfur-reducer Hippea maritima type strain (MH(2)).</title>
        <authorList>
            <person name="Huntemann M."/>
            <person name="Lu M."/>
            <person name="Nolan M."/>
            <person name="Lapidus A."/>
            <person name="Lucas S."/>
            <person name="Hammon N."/>
            <person name="Deshpande S."/>
            <person name="Cheng J.F."/>
            <person name="Tapia R."/>
            <person name="Han C."/>
            <person name="Goodwin L."/>
            <person name="Pitluck S."/>
            <person name="Liolios K."/>
            <person name="Pagani I."/>
            <person name="Ivanova N."/>
            <person name="Ovchinikova G."/>
            <person name="Pati A."/>
            <person name="Chen A."/>
            <person name="Palaniappan K."/>
            <person name="Land M."/>
            <person name="Hauser L."/>
            <person name="Jeffries C.D."/>
            <person name="Detter J.C."/>
            <person name="Brambilla E.M."/>
            <person name="Rohde M."/>
            <person name="Spring S."/>
            <person name="Goker M."/>
            <person name="Woyke T."/>
            <person name="Bristow J."/>
            <person name="Eisen J.A."/>
            <person name="Markowitz V."/>
            <person name="Hugenholtz P."/>
            <person name="Kyrpides N.C."/>
            <person name="Klenk H.P."/>
            <person name="Mavromatis K."/>
        </authorList>
    </citation>
    <scope>NUCLEOTIDE SEQUENCE [LARGE SCALE GENOMIC DNA]</scope>
    <source>
        <strain evidence="11">ATCC 700847 / DSM 10411 / MH2</strain>
    </source>
</reference>
<keyword evidence="1 6" id="KW-0597">Phosphoprotein</keyword>
<proteinExistence type="predicted"/>
<evidence type="ECO:0000256" key="7">
    <source>
        <dbReference type="PROSITE-ProRule" id="PRU01091"/>
    </source>
</evidence>
<dbReference type="GO" id="GO:0005829">
    <property type="term" value="C:cytosol"/>
    <property type="evidence" value="ECO:0007669"/>
    <property type="project" value="TreeGrafter"/>
</dbReference>
<name>F2LXH3_HIPMA</name>
<dbReference type="PANTHER" id="PTHR48111">
    <property type="entry name" value="REGULATOR OF RPOS"/>
    <property type="match status" value="1"/>
</dbReference>
<evidence type="ECO:0000313" key="10">
    <source>
        <dbReference type="EMBL" id="AEA33159.1"/>
    </source>
</evidence>
<keyword evidence="4 7" id="KW-0238">DNA-binding</keyword>
<dbReference type="FunCoup" id="F2LXH3">
    <property type="interactions" value="268"/>
</dbReference>
<dbReference type="Pfam" id="PF00486">
    <property type="entry name" value="Trans_reg_C"/>
    <property type="match status" value="1"/>
</dbReference>
<evidence type="ECO:0000259" key="9">
    <source>
        <dbReference type="PROSITE" id="PS51755"/>
    </source>
</evidence>
<dbReference type="Pfam" id="PF00072">
    <property type="entry name" value="Response_reg"/>
    <property type="match status" value="1"/>
</dbReference>
<evidence type="ECO:0000313" key="11">
    <source>
        <dbReference type="Proteomes" id="UP000008139"/>
    </source>
</evidence>
<evidence type="ECO:0000259" key="8">
    <source>
        <dbReference type="PROSITE" id="PS50110"/>
    </source>
</evidence>
<evidence type="ECO:0000256" key="3">
    <source>
        <dbReference type="ARBA" id="ARBA00023015"/>
    </source>
</evidence>
<dbReference type="PANTHER" id="PTHR48111:SF76">
    <property type="entry name" value="TWO-COMPONENT RESPONSE REGULATOR"/>
    <property type="match status" value="1"/>
</dbReference>
<dbReference type="eggNOG" id="COG0745">
    <property type="taxonomic scope" value="Bacteria"/>
</dbReference>
<dbReference type="SUPFAM" id="SSF52172">
    <property type="entry name" value="CheY-like"/>
    <property type="match status" value="1"/>
</dbReference>
<feature type="domain" description="Response regulatory" evidence="8">
    <location>
        <begin position="2"/>
        <end position="116"/>
    </location>
</feature>
<feature type="domain" description="OmpR/PhoB-type" evidence="9">
    <location>
        <begin position="124"/>
        <end position="222"/>
    </location>
</feature>
<gene>
    <name evidence="10" type="ordered locus">Hipma_0180</name>
</gene>
<dbReference type="SMART" id="SM00862">
    <property type="entry name" value="Trans_reg_C"/>
    <property type="match status" value="1"/>
</dbReference>
<dbReference type="CDD" id="cd00383">
    <property type="entry name" value="trans_reg_C"/>
    <property type="match status" value="1"/>
</dbReference>
<dbReference type="GO" id="GO:0000156">
    <property type="term" value="F:phosphorelay response regulator activity"/>
    <property type="evidence" value="ECO:0007669"/>
    <property type="project" value="TreeGrafter"/>
</dbReference>
<keyword evidence="5" id="KW-0804">Transcription</keyword>
<dbReference type="HOGENOM" id="CLU_000445_30_1_7"/>
<feature type="DNA-binding region" description="OmpR/PhoB-type" evidence="7">
    <location>
        <begin position="124"/>
        <end position="222"/>
    </location>
</feature>
<reference evidence="11" key="2">
    <citation type="submission" date="2011-03" db="EMBL/GenBank/DDBJ databases">
        <title>The complete genome of Hippea maritima DSM 10411.</title>
        <authorList>
            <consortium name="US DOE Joint Genome Institute (JGI-PGF)"/>
            <person name="Lucas S."/>
            <person name="Copeland A."/>
            <person name="Lapidus A."/>
            <person name="Bruce D."/>
            <person name="Goodwin L."/>
            <person name="Pitluck S."/>
            <person name="Peters L."/>
            <person name="Kyrpides N."/>
            <person name="Mavromatis K."/>
            <person name="Pagani I."/>
            <person name="Ivanova N."/>
            <person name="Mikhailova N."/>
            <person name="Lu M."/>
            <person name="Detter J.C."/>
            <person name="Tapia R."/>
            <person name="Han C."/>
            <person name="Land M."/>
            <person name="Hauser L."/>
            <person name="Markowitz V."/>
            <person name="Cheng J.-F."/>
            <person name="Hugenholtz P."/>
            <person name="Woyke T."/>
            <person name="Wu D."/>
            <person name="Spring S."/>
            <person name="Schroeder M."/>
            <person name="Brambilla E."/>
            <person name="Klenk H.-P."/>
            <person name="Eisen J.A."/>
        </authorList>
    </citation>
    <scope>NUCLEOTIDE SEQUENCE [LARGE SCALE GENOMIC DNA]</scope>
    <source>
        <strain evidence="11">ATCC 700847 / DSM 10411 / MH2</strain>
    </source>
</reference>
<dbReference type="InterPro" id="IPR001867">
    <property type="entry name" value="OmpR/PhoB-type_DNA-bd"/>
</dbReference>
<dbReference type="KEGG" id="hmr:Hipma_0180"/>
<dbReference type="FunFam" id="1.10.10.10:FF:000005">
    <property type="entry name" value="Two-component system response regulator"/>
    <property type="match status" value="1"/>
</dbReference>
<evidence type="ECO:0000256" key="2">
    <source>
        <dbReference type="ARBA" id="ARBA00023012"/>
    </source>
</evidence>
<dbReference type="Gene3D" id="6.10.250.690">
    <property type="match status" value="1"/>
</dbReference>
<accession>F2LXH3</accession>
<dbReference type="InterPro" id="IPR036388">
    <property type="entry name" value="WH-like_DNA-bd_sf"/>
</dbReference>
<evidence type="ECO:0000256" key="5">
    <source>
        <dbReference type="ARBA" id="ARBA00023163"/>
    </source>
</evidence>
<evidence type="ECO:0000256" key="1">
    <source>
        <dbReference type="ARBA" id="ARBA00022553"/>
    </source>
</evidence>
<dbReference type="InParanoid" id="F2LXH3"/>
<dbReference type="STRING" id="760142.Hipma_0180"/>
<dbReference type="EMBL" id="CP002606">
    <property type="protein sequence ID" value="AEA33159.1"/>
    <property type="molecule type" value="Genomic_DNA"/>
</dbReference>
<dbReference type="AlphaFoldDB" id="F2LXH3"/>
<dbReference type="Gene3D" id="3.40.50.2300">
    <property type="match status" value="1"/>
</dbReference>
<dbReference type="PROSITE" id="PS50110">
    <property type="entry name" value="RESPONSE_REGULATORY"/>
    <property type="match status" value="1"/>
</dbReference>
<dbReference type="RefSeq" id="WP_013681204.1">
    <property type="nucleotide sequence ID" value="NC_015318.1"/>
</dbReference>
<sequence>MRILLIEDDKETAHFIIKGLSESNYTVDHADNGKDGLYLAVNSKYDLLIIDRMLPGIDGLSIVKMLRAADKRMPILILSALGSVDEKVEGLRIGADDYLPKPYAFSELLARIEVLLRRNKESQAKFLQVADLKINLENYTVTRAAKKIELKPTEFKLLVYLVRHRGQVITRTMLLENIWGYNFDPQTNIVDVHISRLRSKIDRGFDKELIKTIRGIGYKIEE</sequence>
<dbReference type="PROSITE" id="PS51755">
    <property type="entry name" value="OMPR_PHOB"/>
    <property type="match status" value="1"/>
</dbReference>
<keyword evidence="2" id="KW-0902">Two-component regulatory system</keyword>
<dbReference type="GO" id="GO:0006355">
    <property type="term" value="P:regulation of DNA-templated transcription"/>
    <property type="evidence" value="ECO:0007669"/>
    <property type="project" value="InterPro"/>
</dbReference>
<protein>
    <submittedName>
        <fullName evidence="10">Two component transcriptional regulator, winged helix family</fullName>
    </submittedName>
</protein>
<dbReference type="GO" id="GO:0000976">
    <property type="term" value="F:transcription cis-regulatory region binding"/>
    <property type="evidence" value="ECO:0007669"/>
    <property type="project" value="TreeGrafter"/>
</dbReference>
<dbReference type="FunFam" id="3.40.50.2300:FF:000002">
    <property type="entry name" value="DNA-binding response regulator PhoP"/>
    <property type="match status" value="1"/>
</dbReference>
<dbReference type="CDD" id="cd19935">
    <property type="entry name" value="REC_OmpR_CusR-like"/>
    <property type="match status" value="1"/>
</dbReference>
<keyword evidence="3" id="KW-0805">Transcription regulation</keyword>
<dbReference type="InterPro" id="IPR001789">
    <property type="entry name" value="Sig_transdc_resp-reg_receiver"/>
</dbReference>
<organism evidence="10 11">
    <name type="scientific">Hippea maritima (strain ATCC 700847 / DSM 10411 / MH2)</name>
    <dbReference type="NCBI Taxonomy" id="760142"/>
    <lineage>
        <taxon>Bacteria</taxon>
        <taxon>Pseudomonadati</taxon>
        <taxon>Campylobacterota</taxon>
        <taxon>Desulfurellia</taxon>
        <taxon>Desulfurellales</taxon>
        <taxon>Hippeaceae</taxon>
        <taxon>Hippea</taxon>
    </lineage>
</organism>
<dbReference type="GO" id="GO:0032993">
    <property type="term" value="C:protein-DNA complex"/>
    <property type="evidence" value="ECO:0007669"/>
    <property type="project" value="TreeGrafter"/>
</dbReference>
<feature type="modified residue" description="4-aspartylphosphate" evidence="6">
    <location>
        <position position="51"/>
    </location>
</feature>
<keyword evidence="11" id="KW-1185">Reference proteome</keyword>